<name>A0A975SKG5_9RHOO</name>
<dbReference type="PANTHER" id="PTHR22916:SF3">
    <property type="entry name" value="UDP-GLCNAC:BETAGAL BETA-1,3-N-ACETYLGLUCOSAMINYLTRANSFERASE-LIKE PROTEIN 1"/>
    <property type="match status" value="1"/>
</dbReference>
<organism evidence="2 3">
    <name type="scientific">Azospira inquinata</name>
    <dbReference type="NCBI Taxonomy" id="2785627"/>
    <lineage>
        <taxon>Bacteria</taxon>
        <taxon>Pseudomonadati</taxon>
        <taxon>Pseudomonadota</taxon>
        <taxon>Betaproteobacteria</taxon>
        <taxon>Rhodocyclales</taxon>
        <taxon>Rhodocyclaceae</taxon>
        <taxon>Azospira</taxon>
    </lineage>
</organism>
<evidence type="ECO:0000313" key="2">
    <source>
        <dbReference type="EMBL" id="QWT47918.1"/>
    </source>
</evidence>
<dbReference type="PANTHER" id="PTHR22916">
    <property type="entry name" value="GLYCOSYLTRANSFERASE"/>
    <property type="match status" value="1"/>
</dbReference>
<dbReference type="Proteomes" id="UP000683428">
    <property type="component" value="Chromosome"/>
</dbReference>
<reference evidence="2" key="1">
    <citation type="submission" date="2020-11" db="EMBL/GenBank/DDBJ databases">
        <title>Azospira inquinata sp. nov.</title>
        <authorList>
            <person name="Moe W.M."/>
            <person name="Mikes M.C."/>
        </authorList>
    </citation>
    <scope>NUCLEOTIDE SEQUENCE</scope>
    <source>
        <strain evidence="2">Azo-3</strain>
    </source>
</reference>
<keyword evidence="3" id="KW-1185">Reference proteome</keyword>
<protein>
    <submittedName>
        <fullName evidence="2">Glycosyltransferase family 2 protein</fullName>
    </submittedName>
</protein>
<dbReference type="EMBL" id="CP064782">
    <property type="protein sequence ID" value="QWT47918.1"/>
    <property type="molecule type" value="Genomic_DNA"/>
</dbReference>
<evidence type="ECO:0000259" key="1">
    <source>
        <dbReference type="Pfam" id="PF00535"/>
    </source>
</evidence>
<dbReference type="AlphaFoldDB" id="A0A975SKG5"/>
<dbReference type="GO" id="GO:0016758">
    <property type="term" value="F:hexosyltransferase activity"/>
    <property type="evidence" value="ECO:0007669"/>
    <property type="project" value="UniProtKB-ARBA"/>
</dbReference>
<evidence type="ECO:0000313" key="3">
    <source>
        <dbReference type="Proteomes" id="UP000683428"/>
    </source>
</evidence>
<accession>A0A975SKG5</accession>
<dbReference type="KEGG" id="aiq:Azoinq_08510"/>
<dbReference type="CDD" id="cd00761">
    <property type="entry name" value="Glyco_tranf_GTA_type"/>
    <property type="match status" value="1"/>
</dbReference>
<gene>
    <name evidence="2" type="ORF">Azoinq_08510</name>
</gene>
<feature type="domain" description="Glycosyltransferase 2-like" evidence="1">
    <location>
        <begin position="11"/>
        <end position="158"/>
    </location>
</feature>
<dbReference type="Pfam" id="PF00535">
    <property type="entry name" value="Glycos_transf_2"/>
    <property type="match status" value="1"/>
</dbReference>
<proteinExistence type="predicted"/>
<dbReference type="RefSeq" id="WP_216130026.1">
    <property type="nucleotide sequence ID" value="NZ_CP064782.1"/>
</dbReference>
<sequence>MIQEDKECWLSVVVTAYNVEAWIPRCLDSLLQGWLPGVEIIVVDDGSTDGTAAQVRQYEHQALRPYLLPRNGGVSAARNFAIQQARGTYLAFVDGDDTVAPSYYEAIQAALQATPAQFYSFEAFNFFPDGREATPVVGLDRSFQGKGAELLELMHRCHVHSFHCWRVVVEREVLLAKGWLFPEELSVFEDMAWFLMTCLGAVSACHVPAPIYRYWHRSNSVINQSTEQSRLGRVHAVAGCIQRLKLMQSEVTEKRVKQILGNLGCHLCFSAFHQMKRIASIEMKTRARCALWKSGAAGFLLHNGGYLKLREQVRAYKRALQLCLAVVTSCRSMREK</sequence>
<dbReference type="InterPro" id="IPR001173">
    <property type="entry name" value="Glyco_trans_2-like"/>
</dbReference>